<comment type="subcellular location">
    <subcellularLocation>
        <location evidence="1">Membrane</location>
        <topology evidence="1">Multi-pass membrane protein</topology>
    </subcellularLocation>
</comment>
<dbReference type="InterPro" id="IPR013936">
    <property type="entry name" value="CRT-like"/>
</dbReference>
<organism evidence="7 8">
    <name type="scientific">Pisum sativum</name>
    <name type="common">Garden pea</name>
    <name type="synonym">Lathyrus oleraceus</name>
    <dbReference type="NCBI Taxonomy" id="3888"/>
    <lineage>
        <taxon>Eukaryota</taxon>
        <taxon>Viridiplantae</taxon>
        <taxon>Streptophyta</taxon>
        <taxon>Embryophyta</taxon>
        <taxon>Tracheophyta</taxon>
        <taxon>Spermatophyta</taxon>
        <taxon>Magnoliopsida</taxon>
        <taxon>eudicotyledons</taxon>
        <taxon>Gunneridae</taxon>
        <taxon>Pentapetalae</taxon>
        <taxon>rosids</taxon>
        <taxon>fabids</taxon>
        <taxon>Fabales</taxon>
        <taxon>Fabaceae</taxon>
        <taxon>Papilionoideae</taxon>
        <taxon>50 kb inversion clade</taxon>
        <taxon>NPAAA clade</taxon>
        <taxon>Hologalegina</taxon>
        <taxon>IRL clade</taxon>
        <taxon>Fabeae</taxon>
        <taxon>Lathyrus</taxon>
    </lineage>
</organism>
<gene>
    <name evidence="7" type="ORF">KIW84_055285</name>
</gene>
<comment type="caution">
    <text evidence="7">The sequence shown here is derived from an EMBL/GenBank/DDBJ whole genome shotgun (WGS) entry which is preliminary data.</text>
</comment>
<keyword evidence="6" id="KW-0472">Membrane</keyword>
<keyword evidence="4" id="KW-0812">Transmembrane</keyword>
<evidence type="ECO:0000256" key="5">
    <source>
        <dbReference type="ARBA" id="ARBA00022989"/>
    </source>
</evidence>
<evidence type="ECO:0000256" key="4">
    <source>
        <dbReference type="ARBA" id="ARBA00022692"/>
    </source>
</evidence>
<accession>A0A9D4WXV8</accession>
<keyword evidence="8" id="KW-1185">Reference proteome</keyword>
<evidence type="ECO:0000256" key="6">
    <source>
        <dbReference type="ARBA" id="ARBA00023136"/>
    </source>
</evidence>
<protein>
    <submittedName>
        <fullName evidence="7">Variant 2</fullName>
    </submittedName>
</protein>
<evidence type="ECO:0000256" key="2">
    <source>
        <dbReference type="ARBA" id="ARBA00006690"/>
    </source>
</evidence>
<proteinExistence type="inferred from homology"/>
<sequence>MFTQCSGSGAGKSLQEAGIFWSLLMMTSFLFQAADTVLKEVIFMDSARKLKGGSLDLFVVNSFGSAFQCRHCLYASSSPSYQNYGASLSVNCLTTLKMVQPAF</sequence>
<evidence type="ECO:0000313" key="8">
    <source>
        <dbReference type="Proteomes" id="UP001058974"/>
    </source>
</evidence>
<evidence type="ECO:0000313" key="7">
    <source>
        <dbReference type="EMBL" id="KAI5409772.1"/>
    </source>
</evidence>
<evidence type="ECO:0000256" key="3">
    <source>
        <dbReference type="ARBA" id="ARBA00022448"/>
    </source>
</evidence>
<dbReference type="PANTHER" id="PTHR31326:SF3">
    <property type="entry name" value="PROTEIN CLT3, CHLOROPLASTIC"/>
    <property type="match status" value="1"/>
</dbReference>
<reference evidence="7 8" key="1">
    <citation type="journal article" date="2022" name="Nat. Genet.">
        <title>Improved pea reference genome and pan-genome highlight genomic features and evolutionary characteristics.</title>
        <authorList>
            <person name="Yang T."/>
            <person name="Liu R."/>
            <person name="Luo Y."/>
            <person name="Hu S."/>
            <person name="Wang D."/>
            <person name="Wang C."/>
            <person name="Pandey M.K."/>
            <person name="Ge S."/>
            <person name="Xu Q."/>
            <person name="Li N."/>
            <person name="Li G."/>
            <person name="Huang Y."/>
            <person name="Saxena R.K."/>
            <person name="Ji Y."/>
            <person name="Li M."/>
            <person name="Yan X."/>
            <person name="He Y."/>
            <person name="Liu Y."/>
            <person name="Wang X."/>
            <person name="Xiang C."/>
            <person name="Varshney R.K."/>
            <person name="Ding H."/>
            <person name="Gao S."/>
            <person name="Zong X."/>
        </authorList>
    </citation>
    <scope>NUCLEOTIDE SEQUENCE [LARGE SCALE GENOMIC DNA]</scope>
    <source>
        <strain evidence="7 8">cv. Zhongwan 6</strain>
    </source>
</reference>
<name>A0A9D4WXV8_PEA</name>
<dbReference type="EMBL" id="JAMSHJ010000005">
    <property type="protein sequence ID" value="KAI5409772.1"/>
    <property type="molecule type" value="Genomic_DNA"/>
</dbReference>
<dbReference type="PANTHER" id="PTHR31326">
    <property type="entry name" value="PROTEIN CLT2, CHLOROPLASTIC"/>
    <property type="match status" value="1"/>
</dbReference>
<evidence type="ECO:0000256" key="1">
    <source>
        <dbReference type="ARBA" id="ARBA00004141"/>
    </source>
</evidence>
<keyword evidence="5" id="KW-1133">Transmembrane helix</keyword>
<keyword evidence="3" id="KW-0813">Transport</keyword>
<dbReference type="GO" id="GO:0016020">
    <property type="term" value="C:membrane"/>
    <property type="evidence" value="ECO:0007669"/>
    <property type="project" value="UniProtKB-SubCell"/>
</dbReference>
<comment type="similarity">
    <text evidence="2">Belongs to the CRT-like transporter family.</text>
</comment>
<dbReference type="AlphaFoldDB" id="A0A9D4WXV8"/>
<dbReference type="Gramene" id="Psat05G0528500-T2">
    <property type="protein sequence ID" value="KAI5409772.1"/>
    <property type="gene ID" value="KIW84_055285"/>
</dbReference>
<dbReference type="Proteomes" id="UP001058974">
    <property type="component" value="Chromosome 5"/>
</dbReference>